<dbReference type="InterPro" id="IPR050058">
    <property type="entry name" value="Ala-tRNA_ligase"/>
</dbReference>
<proteinExistence type="inferred from homology"/>
<comment type="caution">
    <text evidence="14">The sequence shown here is derived from an EMBL/GenBank/DDBJ whole genome shotgun (WGS) entry which is preliminary data.</text>
</comment>
<keyword evidence="10" id="KW-0648">Protein biosynthesis</keyword>
<dbReference type="GO" id="GO:0002161">
    <property type="term" value="F:aminoacyl-tRNA deacylase activity"/>
    <property type="evidence" value="ECO:0007669"/>
    <property type="project" value="TreeGrafter"/>
</dbReference>
<dbReference type="Proteomes" id="UP000886058">
    <property type="component" value="Unassembled WGS sequence"/>
</dbReference>
<feature type="domain" description="Alanyl-transfer RNA synthetases family profile" evidence="13">
    <location>
        <begin position="1"/>
        <end position="270"/>
    </location>
</feature>
<sequence>MNSREIRQSFLDFFAAKEHRIVRSVPVIPAEDPTLLFTNAGMNQFKDVFLGKGTREYNRAADTQKCIRASGKHNDLEDVGRDTYHHTFFEMLGNWSFGDYYKKEAIGWAWELMTEVWRLPKERLYATVYHDDEESLKLWQSETDIDHSHIQKFGNKDNFWEMGETGPCGPCSEIHIDLTPDGSGGPLVNVGDHRVIELWNLVFIQYDRQADGSLEPLPQKHVDTGMGFERVTAVLQGKSSNYDSDVFTLLFDRITELTGVRYTASLDSAT</sequence>
<evidence type="ECO:0000256" key="1">
    <source>
        <dbReference type="ARBA" id="ARBA00001947"/>
    </source>
</evidence>
<dbReference type="CDD" id="cd00673">
    <property type="entry name" value="AlaRS_core"/>
    <property type="match status" value="1"/>
</dbReference>
<comment type="cofactor">
    <cofactor evidence="1">
        <name>Zn(2+)</name>
        <dbReference type="ChEBI" id="CHEBI:29105"/>
    </cofactor>
</comment>
<evidence type="ECO:0000256" key="10">
    <source>
        <dbReference type="ARBA" id="ARBA00022917"/>
    </source>
</evidence>
<evidence type="ECO:0000256" key="11">
    <source>
        <dbReference type="ARBA" id="ARBA00023146"/>
    </source>
</evidence>
<dbReference type="Gene3D" id="3.30.930.10">
    <property type="entry name" value="Bira Bifunctional Protein, Domain 2"/>
    <property type="match status" value="1"/>
</dbReference>
<evidence type="ECO:0000313" key="14">
    <source>
        <dbReference type="EMBL" id="HHE32512.1"/>
    </source>
</evidence>
<dbReference type="GO" id="GO:0006419">
    <property type="term" value="P:alanyl-tRNA aminoacylation"/>
    <property type="evidence" value="ECO:0007669"/>
    <property type="project" value="InterPro"/>
</dbReference>
<dbReference type="Pfam" id="PF01411">
    <property type="entry name" value="tRNA-synt_2c"/>
    <property type="match status" value="1"/>
</dbReference>
<evidence type="ECO:0000256" key="12">
    <source>
        <dbReference type="ARBA" id="ARBA00032577"/>
    </source>
</evidence>
<evidence type="ECO:0000256" key="5">
    <source>
        <dbReference type="ARBA" id="ARBA00022555"/>
    </source>
</evidence>
<evidence type="ECO:0000256" key="9">
    <source>
        <dbReference type="ARBA" id="ARBA00022884"/>
    </source>
</evidence>
<dbReference type="EC" id="6.1.1.7" evidence="3"/>
<dbReference type="PROSITE" id="PS50860">
    <property type="entry name" value="AA_TRNA_LIGASE_II_ALA"/>
    <property type="match status" value="1"/>
</dbReference>
<keyword evidence="9" id="KW-0694">RNA-binding</keyword>
<protein>
    <recommendedName>
        <fullName evidence="4">Alanine--tRNA ligase</fullName>
        <ecNumber evidence="3">6.1.1.7</ecNumber>
    </recommendedName>
    <alternativeName>
        <fullName evidence="12">Alanyl-tRNA synthetase</fullName>
    </alternativeName>
</protein>
<dbReference type="PANTHER" id="PTHR11777">
    <property type="entry name" value="ALANYL-TRNA SYNTHETASE"/>
    <property type="match status" value="1"/>
</dbReference>
<gene>
    <name evidence="14" type="ORF">ENL07_07775</name>
</gene>
<keyword evidence="6 14" id="KW-0436">Ligase</keyword>
<keyword evidence="8" id="KW-0067">ATP-binding</keyword>
<keyword evidence="7" id="KW-0547">Nucleotide-binding</keyword>
<evidence type="ECO:0000256" key="6">
    <source>
        <dbReference type="ARBA" id="ARBA00022598"/>
    </source>
</evidence>
<name>A0A7C5DEQ6_9CHLB</name>
<dbReference type="PRINTS" id="PR00980">
    <property type="entry name" value="TRNASYNTHALA"/>
</dbReference>
<keyword evidence="5" id="KW-0820">tRNA-binding</keyword>
<keyword evidence="11" id="KW-0030">Aminoacyl-tRNA synthetase</keyword>
<dbReference type="GO" id="GO:0004813">
    <property type="term" value="F:alanine-tRNA ligase activity"/>
    <property type="evidence" value="ECO:0007669"/>
    <property type="project" value="UniProtKB-EC"/>
</dbReference>
<dbReference type="FunFam" id="3.30.930.10:FF:000004">
    <property type="entry name" value="Alanine--tRNA ligase"/>
    <property type="match status" value="1"/>
</dbReference>
<evidence type="ECO:0000256" key="8">
    <source>
        <dbReference type="ARBA" id="ARBA00022840"/>
    </source>
</evidence>
<dbReference type="EMBL" id="DRSQ01000155">
    <property type="protein sequence ID" value="HHE32512.1"/>
    <property type="molecule type" value="Genomic_DNA"/>
</dbReference>
<evidence type="ECO:0000256" key="4">
    <source>
        <dbReference type="ARBA" id="ARBA00017959"/>
    </source>
</evidence>
<dbReference type="InterPro" id="IPR002318">
    <property type="entry name" value="Ala-tRNA-lgiase_IIc"/>
</dbReference>
<dbReference type="InterPro" id="IPR045864">
    <property type="entry name" value="aa-tRNA-synth_II/BPL/LPL"/>
</dbReference>
<dbReference type="GO" id="GO:0005737">
    <property type="term" value="C:cytoplasm"/>
    <property type="evidence" value="ECO:0007669"/>
    <property type="project" value="InterPro"/>
</dbReference>
<evidence type="ECO:0000256" key="3">
    <source>
        <dbReference type="ARBA" id="ARBA00013168"/>
    </source>
</evidence>
<dbReference type="GO" id="GO:0005524">
    <property type="term" value="F:ATP binding"/>
    <property type="evidence" value="ECO:0007669"/>
    <property type="project" value="UniProtKB-KW"/>
</dbReference>
<comment type="similarity">
    <text evidence="2">Belongs to the class-II aminoacyl-tRNA synthetase family.</text>
</comment>
<dbReference type="PANTHER" id="PTHR11777:SF9">
    <property type="entry name" value="ALANINE--TRNA LIGASE, CYTOPLASMIC"/>
    <property type="match status" value="1"/>
</dbReference>
<evidence type="ECO:0000259" key="13">
    <source>
        <dbReference type="PROSITE" id="PS50860"/>
    </source>
</evidence>
<feature type="non-terminal residue" evidence="14">
    <location>
        <position position="270"/>
    </location>
</feature>
<evidence type="ECO:0000256" key="2">
    <source>
        <dbReference type="ARBA" id="ARBA00008226"/>
    </source>
</evidence>
<accession>A0A7C5DEQ6</accession>
<evidence type="ECO:0000256" key="7">
    <source>
        <dbReference type="ARBA" id="ARBA00022741"/>
    </source>
</evidence>
<dbReference type="InterPro" id="IPR018164">
    <property type="entry name" value="Ala-tRNA-synth_IIc_N"/>
</dbReference>
<organism evidence="14">
    <name type="scientific">Chlorobaculum parvum</name>
    <dbReference type="NCBI Taxonomy" id="274539"/>
    <lineage>
        <taxon>Bacteria</taxon>
        <taxon>Pseudomonadati</taxon>
        <taxon>Chlorobiota</taxon>
        <taxon>Chlorobiia</taxon>
        <taxon>Chlorobiales</taxon>
        <taxon>Chlorobiaceae</taxon>
        <taxon>Chlorobaculum</taxon>
    </lineage>
</organism>
<reference evidence="14" key="1">
    <citation type="journal article" date="2020" name="mSystems">
        <title>Genome- and Community-Level Interaction Insights into Carbon Utilization and Element Cycling Functions of Hydrothermarchaeota in Hydrothermal Sediment.</title>
        <authorList>
            <person name="Zhou Z."/>
            <person name="Liu Y."/>
            <person name="Xu W."/>
            <person name="Pan J."/>
            <person name="Luo Z.H."/>
            <person name="Li M."/>
        </authorList>
    </citation>
    <scope>NUCLEOTIDE SEQUENCE [LARGE SCALE GENOMIC DNA]</scope>
    <source>
        <strain evidence="14">HyVt-633</strain>
    </source>
</reference>
<dbReference type="SUPFAM" id="SSF55681">
    <property type="entry name" value="Class II aaRS and biotin synthetases"/>
    <property type="match status" value="1"/>
</dbReference>
<dbReference type="AlphaFoldDB" id="A0A7C5DEQ6"/>
<dbReference type="GO" id="GO:0000049">
    <property type="term" value="F:tRNA binding"/>
    <property type="evidence" value="ECO:0007669"/>
    <property type="project" value="UniProtKB-KW"/>
</dbReference>
<dbReference type="InterPro" id="IPR018165">
    <property type="entry name" value="Ala-tRNA-synth_IIc_core"/>
</dbReference>